<dbReference type="InterPro" id="IPR017850">
    <property type="entry name" value="Alkaline_phosphatase_core_sf"/>
</dbReference>
<name>A0ABR1I264_9HYPO</name>
<evidence type="ECO:0000256" key="1">
    <source>
        <dbReference type="ARBA" id="ARBA00008779"/>
    </source>
</evidence>
<gene>
    <name evidence="3" type="ORF">QQZ08_005874</name>
</gene>
<evidence type="ECO:0000313" key="4">
    <source>
        <dbReference type="Proteomes" id="UP001498421"/>
    </source>
</evidence>
<comment type="similarity">
    <text evidence="1">Belongs to the sulfatase family.</text>
</comment>
<reference evidence="3 4" key="1">
    <citation type="journal article" date="2025" name="Microbiol. Resour. Announc.">
        <title>Draft genome sequences for Neonectria magnoliae and Neonectria punicea, canker pathogens of Liriodendron tulipifera and Acer saccharum in West Virginia.</title>
        <authorList>
            <person name="Petronek H.M."/>
            <person name="Kasson M.T."/>
            <person name="Metheny A.M."/>
            <person name="Stauder C.M."/>
            <person name="Lovett B."/>
            <person name="Lynch S.C."/>
            <person name="Garnas J.R."/>
            <person name="Kasson L.R."/>
            <person name="Stajich J.E."/>
        </authorList>
    </citation>
    <scope>NUCLEOTIDE SEQUENCE [LARGE SCALE GENOMIC DNA]</scope>
    <source>
        <strain evidence="3 4">NRRL 64651</strain>
    </source>
</reference>
<keyword evidence="4" id="KW-1185">Reference proteome</keyword>
<dbReference type="Proteomes" id="UP001498421">
    <property type="component" value="Unassembled WGS sequence"/>
</dbReference>
<dbReference type="Gene3D" id="3.40.720.10">
    <property type="entry name" value="Alkaline Phosphatase, subunit A"/>
    <property type="match status" value="1"/>
</dbReference>
<comment type="caution">
    <text evidence="3">The sequence shown here is derived from an EMBL/GenBank/DDBJ whole genome shotgun (WGS) entry which is preliminary data.</text>
</comment>
<evidence type="ECO:0000313" key="3">
    <source>
        <dbReference type="EMBL" id="KAK7427599.1"/>
    </source>
</evidence>
<accession>A0ABR1I264</accession>
<organism evidence="3 4">
    <name type="scientific">Neonectria magnoliae</name>
    <dbReference type="NCBI Taxonomy" id="2732573"/>
    <lineage>
        <taxon>Eukaryota</taxon>
        <taxon>Fungi</taxon>
        <taxon>Dikarya</taxon>
        <taxon>Ascomycota</taxon>
        <taxon>Pezizomycotina</taxon>
        <taxon>Sordariomycetes</taxon>
        <taxon>Hypocreomycetidae</taxon>
        <taxon>Hypocreales</taxon>
        <taxon>Nectriaceae</taxon>
        <taxon>Neonectria</taxon>
    </lineage>
</organism>
<dbReference type="SUPFAM" id="SSF53649">
    <property type="entry name" value="Alkaline phosphatase-like"/>
    <property type="match status" value="1"/>
</dbReference>
<feature type="domain" description="Sulfatase N-terminal" evidence="2">
    <location>
        <begin position="1"/>
        <end position="81"/>
    </location>
</feature>
<protein>
    <recommendedName>
        <fullName evidence="2">Sulfatase N-terminal domain-containing protein</fullName>
    </recommendedName>
</protein>
<dbReference type="PANTHER" id="PTHR43108">
    <property type="entry name" value="N-ACETYLGLUCOSAMINE-6-SULFATASE FAMILY MEMBER"/>
    <property type="match status" value="1"/>
</dbReference>
<dbReference type="Pfam" id="PF00884">
    <property type="entry name" value="Sulfatase"/>
    <property type="match status" value="1"/>
</dbReference>
<proteinExistence type="inferred from homology"/>
<evidence type="ECO:0000259" key="2">
    <source>
        <dbReference type="Pfam" id="PF00884"/>
    </source>
</evidence>
<sequence length="127" mass="14055">MVDALVRRLDETDELENTFIFYSSDNGCHISQHRMHPGKECGFETDINVPLIVRGPGIPAGSVQRGPRSHTDLGPTVMKLAENPLGNHKFDGAPLDIYNEFPLRSEHAGVKFWGLGVSEGKYGYSDK</sequence>
<dbReference type="PANTHER" id="PTHR43108:SF8">
    <property type="entry name" value="SD21168P"/>
    <property type="match status" value="1"/>
</dbReference>
<dbReference type="EMBL" id="JAZAVK010000051">
    <property type="protein sequence ID" value="KAK7427599.1"/>
    <property type="molecule type" value="Genomic_DNA"/>
</dbReference>
<dbReference type="InterPro" id="IPR000917">
    <property type="entry name" value="Sulfatase_N"/>
</dbReference>